<dbReference type="SUPFAM" id="SSF51556">
    <property type="entry name" value="Metallo-dependent hydrolases"/>
    <property type="match status" value="1"/>
</dbReference>
<dbReference type="CDD" id="cd01300">
    <property type="entry name" value="YtcJ_like"/>
    <property type="match status" value="1"/>
</dbReference>
<dbReference type="OrthoDB" id="9811399at2"/>
<dbReference type="EMBL" id="CP028475">
    <property type="protein sequence ID" value="AVW92394.1"/>
    <property type="molecule type" value="Genomic_DNA"/>
</dbReference>
<organism evidence="2 3">
    <name type="scientific">Celeribacter baekdonensis</name>
    <dbReference type="NCBI Taxonomy" id="875171"/>
    <lineage>
        <taxon>Bacteria</taxon>
        <taxon>Pseudomonadati</taxon>
        <taxon>Pseudomonadota</taxon>
        <taxon>Alphaproteobacteria</taxon>
        <taxon>Rhodobacterales</taxon>
        <taxon>Roseobacteraceae</taxon>
        <taxon>Celeribacter</taxon>
    </lineage>
</organism>
<dbReference type="KEGG" id="cbak:DA792_15900"/>
<protein>
    <submittedName>
        <fullName evidence="2">Hydrolase</fullName>
    </submittedName>
</protein>
<evidence type="ECO:0000313" key="2">
    <source>
        <dbReference type="EMBL" id="AVW92394.1"/>
    </source>
</evidence>
<dbReference type="AlphaFoldDB" id="A0A2R4M5B5"/>
<dbReference type="InterPro" id="IPR011059">
    <property type="entry name" value="Metal-dep_hydrolase_composite"/>
</dbReference>
<sequence>MATADLILCNARVLTMDSDMPHAEAVALSGHKILAVGTTSEIEALAGPSTRRIDGMGNTLLPGFVESHLHVFSGAYGRKLLQLAPITGRDALHKAVRQFSDANPDEGLLIGQGTPYGILEEDGPITRQKLDEMEPVRPLILMAFDFHTAWANTPALKAAGLFNGRDVGPGNEVVVDQEGLATGELREKNAYLPVLNLRTSGGREMLGMSGDEPETPPSAQERADDIAVLKEGLRYCAAQGITAVHNMDGNRYMMELLREIELEGEMACRVEVPYHFTEGKPLPILEEASRMSADFNSDMLKSGRVKIFVDGVLESGTAYMLDDYANAPGWKGDPIFDTEAFAKAAIEIDRRGLQISVHAIGDGAVRIVLDGYEAAQKANGARDSRHRIEHIEVYHPDDLPRFAELGVIASMQPQHPPGTLGLPLEPGISAIGRARWPYAYAWRDIVDTGTAYCFSSDWPIVAVEPLIGLQATQIRTPWADDMPDQRVSLHEALEGYTWRGAYASFMEDRTGRIRPGMLADLVLLGGDIEAVVPDAFPALGPVLTICDGKITFEA</sequence>
<dbReference type="Gene3D" id="2.30.40.10">
    <property type="entry name" value="Urease, subunit C, domain 1"/>
    <property type="match status" value="1"/>
</dbReference>
<dbReference type="PANTHER" id="PTHR22642:SF2">
    <property type="entry name" value="PROTEIN LONG AFTER FAR-RED 3"/>
    <property type="match status" value="1"/>
</dbReference>
<dbReference type="Gene3D" id="3.10.310.70">
    <property type="match status" value="1"/>
</dbReference>
<proteinExistence type="predicted"/>
<keyword evidence="2" id="KW-0378">Hydrolase</keyword>
<dbReference type="GO" id="GO:0016810">
    <property type="term" value="F:hydrolase activity, acting on carbon-nitrogen (but not peptide) bonds"/>
    <property type="evidence" value="ECO:0007669"/>
    <property type="project" value="InterPro"/>
</dbReference>
<dbReference type="Gene3D" id="3.20.20.140">
    <property type="entry name" value="Metal-dependent hydrolases"/>
    <property type="match status" value="1"/>
</dbReference>
<accession>A0A2R4M5B5</accession>
<dbReference type="InterPro" id="IPR013108">
    <property type="entry name" value="Amidohydro_3"/>
</dbReference>
<evidence type="ECO:0000313" key="3">
    <source>
        <dbReference type="Proteomes" id="UP000241447"/>
    </source>
</evidence>
<dbReference type="PANTHER" id="PTHR22642">
    <property type="entry name" value="IMIDAZOLONEPROPIONASE"/>
    <property type="match status" value="1"/>
</dbReference>
<evidence type="ECO:0000259" key="1">
    <source>
        <dbReference type="Pfam" id="PF07969"/>
    </source>
</evidence>
<dbReference type="Proteomes" id="UP000241447">
    <property type="component" value="Chromosome"/>
</dbReference>
<feature type="domain" description="Amidohydrolase 3" evidence="1">
    <location>
        <begin position="53"/>
        <end position="552"/>
    </location>
</feature>
<dbReference type="Pfam" id="PF07969">
    <property type="entry name" value="Amidohydro_3"/>
    <property type="match status" value="1"/>
</dbReference>
<gene>
    <name evidence="2" type="ORF">DA792_15900</name>
</gene>
<dbReference type="SUPFAM" id="SSF51338">
    <property type="entry name" value="Composite domain of metallo-dependent hydrolases"/>
    <property type="match status" value="1"/>
</dbReference>
<name>A0A2R4M5B5_9RHOB</name>
<reference evidence="2 3" key="1">
    <citation type="submission" date="2018-03" db="EMBL/GenBank/DDBJ databases">
        <title>The Complete Genome of Celeribacter baekdonensis strain LH4, a Thiosulfate-Oxidizing Alphaproteobacterium Isolated from Gulf of Mexico Continental Slope Sediments.</title>
        <authorList>
            <person name="Flood B.E."/>
            <person name="Bailey J.V."/>
            <person name="Leprich D."/>
        </authorList>
    </citation>
    <scope>NUCLEOTIDE SEQUENCE [LARGE SCALE GENOMIC DNA]</scope>
    <source>
        <strain evidence="2 3">LH4</strain>
    </source>
</reference>
<dbReference type="InterPro" id="IPR032466">
    <property type="entry name" value="Metal_Hydrolase"/>
</dbReference>
<dbReference type="InterPro" id="IPR033932">
    <property type="entry name" value="YtcJ-like"/>
</dbReference>